<dbReference type="Gene3D" id="3.40.50.10860">
    <property type="entry name" value="Leucine Dehydrogenase, chain A, domain 1"/>
    <property type="match status" value="1"/>
</dbReference>
<dbReference type="EMBL" id="PJNB01000001">
    <property type="protein sequence ID" value="PKW17102.1"/>
    <property type="molecule type" value="Genomic_DNA"/>
</dbReference>
<dbReference type="GO" id="GO:0008652">
    <property type="term" value="P:amino acid biosynthetic process"/>
    <property type="evidence" value="ECO:0007669"/>
    <property type="project" value="UniProtKB-KW"/>
</dbReference>
<dbReference type="OrthoDB" id="9803580at2"/>
<dbReference type="Pfam" id="PF02882">
    <property type="entry name" value="THF_DHG_CYH_C"/>
    <property type="match status" value="1"/>
</dbReference>
<proteinExistence type="predicted"/>
<evidence type="ECO:0000259" key="3">
    <source>
        <dbReference type="Pfam" id="PF02882"/>
    </source>
</evidence>
<feature type="domain" description="Cyclodeaminase/cyclohydrolase" evidence="4">
    <location>
        <begin position="1"/>
        <end position="89"/>
    </location>
</feature>
<dbReference type="GO" id="GO:0016740">
    <property type="term" value="F:transferase activity"/>
    <property type="evidence" value="ECO:0007669"/>
    <property type="project" value="UniProtKB-KW"/>
</dbReference>
<comment type="caution">
    <text evidence="5">The sequence shown here is derived from an EMBL/GenBank/DDBJ whole genome shotgun (WGS) entry which is preliminary data.</text>
</comment>
<dbReference type="PANTHER" id="PTHR48099:SF5">
    <property type="entry name" value="C-1-TETRAHYDROFOLATE SYNTHASE, CYTOPLASMIC"/>
    <property type="match status" value="1"/>
</dbReference>
<keyword evidence="6" id="KW-1185">Reference proteome</keyword>
<dbReference type="SUPFAM" id="SSF101262">
    <property type="entry name" value="Methenyltetrahydrofolate cyclohydrolase-like"/>
    <property type="match status" value="1"/>
</dbReference>
<dbReference type="EC" id="3.5.4.9" evidence="1"/>
<dbReference type="InterPro" id="IPR007044">
    <property type="entry name" value="Cyclodeamin/CycHdrlase"/>
</dbReference>
<dbReference type="Gene3D" id="1.20.120.680">
    <property type="entry name" value="Formiminotetrahydrofolate cyclodeaminase monomer, up-and-down helical bundle"/>
    <property type="match status" value="1"/>
</dbReference>
<protein>
    <recommendedName>
        <fullName evidence="1">methenyltetrahydrofolate cyclohydrolase</fullName>
        <ecNumber evidence="1">3.5.4.9</ecNumber>
    </recommendedName>
</protein>
<evidence type="ECO:0000256" key="2">
    <source>
        <dbReference type="ARBA" id="ARBA00022605"/>
    </source>
</evidence>
<dbReference type="GO" id="GO:0004488">
    <property type="term" value="F:methylenetetrahydrofolate dehydrogenase (NADP+) activity"/>
    <property type="evidence" value="ECO:0007669"/>
    <property type="project" value="InterPro"/>
</dbReference>
<evidence type="ECO:0000259" key="4">
    <source>
        <dbReference type="Pfam" id="PF04961"/>
    </source>
</evidence>
<evidence type="ECO:0000313" key="6">
    <source>
        <dbReference type="Proteomes" id="UP000233786"/>
    </source>
</evidence>
<gene>
    <name evidence="5" type="ORF">A8926_5032</name>
</gene>
<organism evidence="5 6">
    <name type="scientific">Saccharopolyspora spinosa</name>
    <dbReference type="NCBI Taxonomy" id="60894"/>
    <lineage>
        <taxon>Bacteria</taxon>
        <taxon>Bacillati</taxon>
        <taxon>Actinomycetota</taxon>
        <taxon>Actinomycetes</taxon>
        <taxon>Pseudonocardiales</taxon>
        <taxon>Pseudonocardiaceae</taxon>
        <taxon>Saccharopolyspora</taxon>
    </lineage>
</organism>
<dbReference type="Pfam" id="PF04961">
    <property type="entry name" value="FTCD_C"/>
    <property type="match status" value="1"/>
</dbReference>
<dbReference type="InterPro" id="IPR036291">
    <property type="entry name" value="NAD(P)-bd_dom_sf"/>
</dbReference>
<dbReference type="InterPro" id="IPR036178">
    <property type="entry name" value="Formintransfe-cycloase-like_sf"/>
</dbReference>
<accession>A0A2N3Y2G3</accession>
<name>A0A2N3Y2G3_SACSN</name>
<dbReference type="AlphaFoldDB" id="A0A2N3Y2G3"/>
<dbReference type="InterPro" id="IPR000672">
    <property type="entry name" value="THF_DH/CycHdrlase"/>
</dbReference>
<feature type="domain" description="Tetrahydrofolate dehydrogenase/cyclohydrolase NAD(P)-binding" evidence="3">
    <location>
        <begin position="91"/>
        <end position="182"/>
    </location>
</feature>
<reference evidence="5" key="1">
    <citation type="submission" date="2017-12" db="EMBL/GenBank/DDBJ databases">
        <title>Sequencing the genomes of 1000 Actinobacteria strains.</title>
        <authorList>
            <person name="Klenk H.-P."/>
        </authorList>
    </citation>
    <scope>NUCLEOTIDE SEQUENCE [LARGE SCALE GENOMIC DNA]</scope>
    <source>
        <strain evidence="5">DSM 44228</strain>
    </source>
</reference>
<sequence length="185" mass="18700">MVARYSDGEKYAEHAAAVTSVRNSADDLRELALTLAEDDATAFGAVGDAYALPRSTGEEKAARSQAIAASLAEAGRVPGRVVAVAERVVGSRYTRDLAEHTRSAEILVVAVGRIGLIGTDHVSAGAVVVDVGTNPTADGGLAGDVDAAAVTDLVAGLTPVPGGVGRVTTALLLRHTVESASRSAI</sequence>
<evidence type="ECO:0000256" key="1">
    <source>
        <dbReference type="ARBA" id="ARBA00012776"/>
    </source>
</evidence>
<evidence type="ECO:0000313" key="5">
    <source>
        <dbReference type="EMBL" id="PKW17102.1"/>
    </source>
</evidence>
<dbReference type="GO" id="GO:0005829">
    <property type="term" value="C:cytosol"/>
    <property type="evidence" value="ECO:0007669"/>
    <property type="project" value="TreeGrafter"/>
</dbReference>
<dbReference type="InterPro" id="IPR020631">
    <property type="entry name" value="THF_DH/CycHdrlase_NAD-bd_dom"/>
</dbReference>
<dbReference type="STRING" id="994479.GCA_000194155_01398"/>
<keyword evidence="2" id="KW-0028">Amino-acid biosynthesis</keyword>
<dbReference type="PANTHER" id="PTHR48099">
    <property type="entry name" value="C-1-TETRAHYDROFOLATE SYNTHASE, CYTOPLASMIC-RELATED"/>
    <property type="match status" value="1"/>
</dbReference>
<dbReference type="GO" id="GO:0035999">
    <property type="term" value="P:tetrahydrofolate interconversion"/>
    <property type="evidence" value="ECO:0007669"/>
    <property type="project" value="TreeGrafter"/>
</dbReference>
<dbReference type="GO" id="GO:0004477">
    <property type="term" value="F:methenyltetrahydrofolate cyclohydrolase activity"/>
    <property type="evidence" value="ECO:0007669"/>
    <property type="project" value="UniProtKB-EC"/>
</dbReference>
<dbReference type="SUPFAM" id="SSF51735">
    <property type="entry name" value="NAD(P)-binding Rossmann-fold domains"/>
    <property type="match status" value="1"/>
</dbReference>
<dbReference type="Proteomes" id="UP000233786">
    <property type="component" value="Unassembled WGS sequence"/>
</dbReference>
<dbReference type="PRINTS" id="PR00085">
    <property type="entry name" value="THFDHDRGNASE"/>
</dbReference>